<dbReference type="GO" id="GO:0035459">
    <property type="term" value="P:vesicle cargo loading"/>
    <property type="evidence" value="ECO:0007669"/>
    <property type="project" value="TreeGrafter"/>
</dbReference>
<gene>
    <name evidence="4" type="ORF">Cfor_04913</name>
</gene>
<feature type="region of interest" description="Disordered" evidence="2">
    <location>
        <begin position="635"/>
        <end position="685"/>
    </location>
</feature>
<feature type="region of interest" description="Disordered" evidence="2">
    <location>
        <begin position="292"/>
        <end position="420"/>
    </location>
</feature>
<comment type="caution">
    <text evidence="4">The sequence shown here is derived from an EMBL/GenBank/DDBJ whole genome shotgun (WGS) entry which is preliminary data.</text>
</comment>
<feature type="compositionally biased region" description="Polar residues" evidence="2">
    <location>
        <begin position="646"/>
        <end position="655"/>
    </location>
</feature>
<feature type="compositionally biased region" description="Basic and acidic residues" evidence="2">
    <location>
        <begin position="338"/>
        <end position="378"/>
    </location>
</feature>
<evidence type="ECO:0000256" key="3">
    <source>
        <dbReference type="SAM" id="SignalP"/>
    </source>
</evidence>
<feature type="region of interest" description="Disordered" evidence="2">
    <location>
        <begin position="231"/>
        <end position="267"/>
    </location>
</feature>
<feature type="compositionally biased region" description="Polar residues" evidence="2">
    <location>
        <begin position="231"/>
        <end position="250"/>
    </location>
</feature>
<name>A0A6L2Q782_COPFO</name>
<evidence type="ECO:0000256" key="1">
    <source>
        <dbReference type="ARBA" id="ARBA00023054"/>
    </source>
</evidence>
<feature type="compositionally biased region" description="Basic and acidic residues" evidence="2">
    <location>
        <begin position="311"/>
        <end position="328"/>
    </location>
</feature>
<accession>A0A6L2Q782</accession>
<feature type="compositionally biased region" description="Polar residues" evidence="2">
    <location>
        <begin position="525"/>
        <end position="535"/>
    </location>
</feature>
<reference evidence="5" key="1">
    <citation type="submission" date="2020-01" db="EMBL/GenBank/DDBJ databases">
        <title>Draft genome sequence of the Termite Coptotermes fromosanus.</title>
        <authorList>
            <person name="Itakura S."/>
            <person name="Yosikawa Y."/>
            <person name="Umezawa K."/>
        </authorList>
    </citation>
    <scope>NUCLEOTIDE SEQUENCE [LARGE SCALE GENOMIC DNA]</scope>
</reference>
<feature type="compositionally biased region" description="Basic and acidic residues" evidence="2">
    <location>
        <begin position="543"/>
        <end position="552"/>
    </location>
</feature>
<evidence type="ECO:0008006" key="6">
    <source>
        <dbReference type="Google" id="ProtNLM"/>
    </source>
</evidence>
<proteinExistence type="predicted"/>
<feature type="region of interest" description="Disordered" evidence="2">
    <location>
        <begin position="481"/>
        <end position="583"/>
    </location>
</feature>
<dbReference type="OrthoDB" id="6627676at2759"/>
<feature type="signal peptide" evidence="3">
    <location>
        <begin position="1"/>
        <end position="21"/>
    </location>
</feature>
<keyword evidence="5" id="KW-1185">Reference proteome</keyword>
<feature type="compositionally biased region" description="Polar residues" evidence="2">
    <location>
        <begin position="559"/>
        <end position="569"/>
    </location>
</feature>
<dbReference type="PANTHER" id="PTHR23158:SF33">
    <property type="entry name" value="TRANSPORT AND GOLGI ORGANIZATION PROTEIN 1"/>
    <property type="match status" value="1"/>
</dbReference>
<organism evidence="4 5">
    <name type="scientific">Coptotermes formosanus</name>
    <name type="common">Formosan subterranean termite</name>
    <dbReference type="NCBI Taxonomy" id="36987"/>
    <lineage>
        <taxon>Eukaryota</taxon>
        <taxon>Metazoa</taxon>
        <taxon>Ecdysozoa</taxon>
        <taxon>Arthropoda</taxon>
        <taxon>Hexapoda</taxon>
        <taxon>Insecta</taxon>
        <taxon>Pterygota</taxon>
        <taxon>Neoptera</taxon>
        <taxon>Polyneoptera</taxon>
        <taxon>Dictyoptera</taxon>
        <taxon>Blattodea</taxon>
        <taxon>Blattoidea</taxon>
        <taxon>Termitoidae</taxon>
        <taxon>Rhinotermitidae</taxon>
        <taxon>Coptotermes</taxon>
    </lineage>
</organism>
<dbReference type="InParanoid" id="A0A6L2Q782"/>
<dbReference type="GO" id="GO:0005789">
    <property type="term" value="C:endoplasmic reticulum membrane"/>
    <property type="evidence" value="ECO:0007669"/>
    <property type="project" value="TreeGrafter"/>
</dbReference>
<dbReference type="Proteomes" id="UP000502823">
    <property type="component" value="Unassembled WGS sequence"/>
</dbReference>
<dbReference type="Gene3D" id="2.30.30.40">
    <property type="entry name" value="SH3 Domains"/>
    <property type="match status" value="1"/>
</dbReference>
<evidence type="ECO:0000256" key="2">
    <source>
        <dbReference type="SAM" id="MobiDB-lite"/>
    </source>
</evidence>
<feature type="compositionally biased region" description="Acidic residues" evidence="2">
    <location>
        <begin position="379"/>
        <end position="414"/>
    </location>
</feature>
<feature type="region of interest" description="Disordered" evidence="2">
    <location>
        <begin position="152"/>
        <end position="213"/>
    </location>
</feature>
<keyword evidence="3" id="KW-0732">Signal</keyword>
<dbReference type="AlphaFoldDB" id="A0A6L2Q782"/>
<sequence>MGCSCRLVVLCVMTFWYICEGRISDKRLCGDPACSEPVSLAKTLIRYTSDDTRILSFAKNVDCEIYSKSAGSRPDLWGAKINGKRGYVPHGLVREYKVLKSSLEFVVSTEESENVTNSSVERATSNSLKNISNSVNIHETSNLEATLNDVEHSRLEPDPGSGIQTATPSLDDPSVINSPFADVSHQSFSGSGVSAEPTEGEKSPHYEINRQPFEIVDGTTVYYETDGKQTDSNLRLPQVQPTSAASNSLPSVVPEERSKPENEPVSVPLQVIEPSASPDDVNVDSAENVTLEGQLLENKEGETLENEDQESDGKKTESISVVDKKETDSVTGNELTSVEEHMQEAENDRSADEAKNKIEVIEDKKDEIIEEPIKAPDRESEENDEDGKEEDEEDEEYADEENEDIEEEVSEEVAELPSMGTNAQKLVEEVGEVNTDYGCTKPADSGVLKVEDQGTMQPTLETDTNMNSKADDLNLQENGRVSLDHSQLPENIIDSYKPSKEVAPDELSTLQHASLPAAERHNAYDNDNQSESNVGSIEELEDSQMRKAHENVTEGEGSGTNEQVETQQVGADAGDQLYSLAGDDKTVEGKEVIDDSSKVIKSVHSGDYQEEGMKTQYGTVHPELAFDKTADYNSELPSELEDETKSNLSEEPSTDSIQEEIETTTAASSEEEYYEVPPYGPSAEETSTAVPILTSDEPLVSVEGSELMSSEPSGGLLSGITETLSAGIGFLTSVFGRSSADSHVAKVPEEVNESNADVVTERLPHIDTAEEMNTKGDAAWPSLWGGPDGGLIVTGSEKDNLNYKKERMCKLN</sequence>
<dbReference type="GO" id="GO:0070971">
    <property type="term" value="C:endoplasmic reticulum exit site"/>
    <property type="evidence" value="ECO:0007669"/>
    <property type="project" value="TreeGrafter"/>
</dbReference>
<dbReference type="GO" id="GO:0009306">
    <property type="term" value="P:protein secretion"/>
    <property type="evidence" value="ECO:0007669"/>
    <property type="project" value="TreeGrafter"/>
</dbReference>
<protein>
    <recommendedName>
        <fullName evidence="6">SH3 domain-containing protein</fullName>
    </recommendedName>
</protein>
<dbReference type="PANTHER" id="PTHR23158">
    <property type="entry name" value="MELANOMA INHIBITORY ACTIVITY-RELATED"/>
    <property type="match status" value="1"/>
</dbReference>
<dbReference type="GO" id="GO:0006888">
    <property type="term" value="P:endoplasmic reticulum to Golgi vesicle-mediated transport"/>
    <property type="evidence" value="ECO:0007669"/>
    <property type="project" value="TreeGrafter"/>
</dbReference>
<keyword evidence="1" id="KW-0175">Coiled coil</keyword>
<evidence type="ECO:0000313" key="5">
    <source>
        <dbReference type="Proteomes" id="UP000502823"/>
    </source>
</evidence>
<feature type="chain" id="PRO_5027110837" description="SH3 domain-containing protein" evidence="3">
    <location>
        <begin position="22"/>
        <end position="812"/>
    </location>
</feature>
<evidence type="ECO:0000313" key="4">
    <source>
        <dbReference type="EMBL" id="GFG40729.1"/>
    </source>
</evidence>
<dbReference type="InterPro" id="IPR051500">
    <property type="entry name" value="cTAGE_MIA/OTOR"/>
</dbReference>
<dbReference type="InterPro" id="IPR036028">
    <property type="entry name" value="SH3-like_dom_sf"/>
</dbReference>
<dbReference type="EMBL" id="BLKM01002483">
    <property type="protein sequence ID" value="GFG40729.1"/>
    <property type="molecule type" value="Genomic_DNA"/>
</dbReference>
<feature type="compositionally biased region" description="Basic and acidic residues" evidence="2">
    <location>
        <begin position="199"/>
        <end position="208"/>
    </location>
</feature>
<dbReference type="SUPFAM" id="SSF50044">
    <property type="entry name" value="SH3-domain"/>
    <property type="match status" value="1"/>
</dbReference>